<evidence type="ECO:0000313" key="2">
    <source>
        <dbReference type="Proteomes" id="UP001497680"/>
    </source>
</evidence>
<reference evidence="1 2" key="1">
    <citation type="journal article" date="2022" name="New Phytol.">
        <title>Ecological generalism drives hyperdiversity of secondary metabolite gene clusters in xylarialean endophytes.</title>
        <authorList>
            <person name="Franco M.E.E."/>
            <person name="Wisecaver J.H."/>
            <person name="Arnold A.E."/>
            <person name="Ju Y.M."/>
            <person name="Slot J.C."/>
            <person name="Ahrendt S."/>
            <person name="Moore L.P."/>
            <person name="Eastman K.E."/>
            <person name="Scott K."/>
            <person name="Konkel Z."/>
            <person name="Mondo S.J."/>
            <person name="Kuo A."/>
            <person name="Hayes R.D."/>
            <person name="Haridas S."/>
            <person name="Andreopoulos B."/>
            <person name="Riley R."/>
            <person name="LaButti K."/>
            <person name="Pangilinan J."/>
            <person name="Lipzen A."/>
            <person name="Amirebrahimi M."/>
            <person name="Yan J."/>
            <person name="Adam C."/>
            <person name="Keymanesh K."/>
            <person name="Ng V."/>
            <person name="Louie K."/>
            <person name="Northen T."/>
            <person name="Drula E."/>
            <person name="Henrissat B."/>
            <person name="Hsieh H.M."/>
            <person name="Youens-Clark K."/>
            <person name="Lutzoni F."/>
            <person name="Miadlikowska J."/>
            <person name="Eastwood D.C."/>
            <person name="Hamelin R.C."/>
            <person name="Grigoriev I.V."/>
            <person name="U'Ren J.M."/>
        </authorList>
    </citation>
    <scope>NUCLEOTIDE SEQUENCE [LARGE SCALE GENOMIC DNA]</scope>
    <source>
        <strain evidence="1 2">ER1909</strain>
    </source>
</reference>
<sequence>MKHAVGIIALLLSRHGASASVISRQDGSTGKSYHAPCTQDGYKQFLIRDWHGVTYSNTTEIFSFVLHANFSGYVSPCHGERSGDASSGWTACEVQDQFAGVSAYFDFASNDYVTVNHTYMCNRGEGETDPNNQLANVRATGDGRLTIGLIDTPEGHYTGTEGDNMTIAAYPEVAHRLPNPDCSAASQEAEWEVRDFHYSTFVAAGVPFGIGRTVGNVNYDLYNKANDYLINCQAVNDSIGLMPESPGLINPEARWPCPINYRDDLFPPEAYPTTMFKFDRSENKLTIEQEWVCSDDGHETTFSRVGTTVLPLKCEGIPFSDDRPVIVGVECDRVTTIVEAEPAL</sequence>
<organism evidence="1 2">
    <name type="scientific">Hypoxylon rubiginosum</name>
    <dbReference type="NCBI Taxonomy" id="110542"/>
    <lineage>
        <taxon>Eukaryota</taxon>
        <taxon>Fungi</taxon>
        <taxon>Dikarya</taxon>
        <taxon>Ascomycota</taxon>
        <taxon>Pezizomycotina</taxon>
        <taxon>Sordariomycetes</taxon>
        <taxon>Xylariomycetidae</taxon>
        <taxon>Xylariales</taxon>
        <taxon>Hypoxylaceae</taxon>
        <taxon>Hypoxylon</taxon>
    </lineage>
</organism>
<proteinExistence type="predicted"/>
<dbReference type="EMBL" id="MU394306">
    <property type="protein sequence ID" value="KAI6087663.1"/>
    <property type="molecule type" value="Genomic_DNA"/>
</dbReference>
<accession>A0ACC0D4U6</accession>
<dbReference type="Proteomes" id="UP001497680">
    <property type="component" value="Unassembled WGS sequence"/>
</dbReference>
<keyword evidence="2" id="KW-1185">Reference proteome</keyword>
<gene>
    <name evidence="1" type="ORF">F4821DRAFT_277586</name>
</gene>
<name>A0ACC0D4U6_9PEZI</name>
<evidence type="ECO:0000313" key="1">
    <source>
        <dbReference type="EMBL" id="KAI6087663.1"/>
    </source>
</evidence>
<protein>
    <submittedName>
        <fullName evidence="1">Uncharacterized protein</fullName>
    </submittedName>
</protein>
<comment type="caution">
    <text evidence="1">The sequence shown here is derived from an EMBL/GenBank/DDBJ whole genome shotgun (WGS) entry which is preliminary data.</text>
</comment>